<dbReference type="Gene3D" id="3.40.50.720">
    <property type="entry name" value="NAD(P)-binding Rossmann-like Domain"/>
    <property type="match status" value="1"/>
</dbReference>
<dbReference type="SMART" id="SM00839">
    <property type="entry name" value="ELFV_dehydrog"/>
    <property type="match status" value="1"/>
</dbReference>
<dbReference type="GO" id="GO:0000166">
    <property type="term" value="F:nucleotide binding"/>
    <property type="evidence" value="ECO:0007669"/>
    <property type="project" value="UniProtKB-KW"/>
</dbReference>
<evidence type="ECO:0000256" key="2">
    <source>
        <dbReference type="ARBA" id="ARBA00023002"/>
    </source>
</evidence>
<evidence type="ECO:0000313" key="10">
    <source>
        <dbReference type="Proteomes" id="UP000176723"/>
    </source>
</evidence>
<reference evidence="9 10" key="1">
    <citation type="journal article" date="2016" name="Nat. Commun.">
        <title>Thousands of microbial genomes shed light on interconnected biogeochemical processes in an aquifer system.</title>
        <authorList>
            <person name="Anantharaman K."/>
            <person name="Brown C.T."/>
            <person name="Hug L.A."/>
            <person name="Sharon I."/>
            <person name="Castelle C.J."/>
            <person name="Probst A.J."/>
            <person name="Thomas B.C."/>
            <person name="Singh A."/>
            <person name="Wilkins M.J."/>
            <person name="Karaoz U."/>
            <person name="Brodie E.L."/>
            <person name="Williams K.H."/>
            <person name="Hubbard S.S."/>
            <person name="Banfield J.F."/>
        </authorList>
    </citation>
    <scope>NUCLEOTIDE SEQUENCE [LARGE SCALE GENOMIC DNA]</scope>
</reference>
<dbReference type="InterPro" id="IPR006096">
    <property type="entry name" value="Glu/Leu/Phe/Val/Trp_DH_C"/>
</dbReference>
<dbReference type="PANTHER" id="PTHR11606">
    <property type="entry name" value="GLUTAMATE DEHYDROGENASE"/>
    <property type="match status" value="1"/>
</dbReference>
<evidence type="ECO:0000256" key="4">
    <source>
        <dbReference type="PIRSR" id="PIRSR000185-1"/>
    </source>
</evidence>
<dbReference type="InterPro" id="IPR033922">
    <property type="entry name" value="NAD_bind_Glu_DH"/>
</dbReference>
<dbReference type="Gene3D" id="3.40.50.10860">
    <property type="entry name" value="Leucine Dehydrogenase, chain A, domain 1"/>
    <property type="match status" value="1"/>
</dbReference>
<dbReference type="SUPFAM" id="SSF53223">
    <property type="entry name" value="Aminoacid dehydrogenase-like, N-terminal domain"/>
    <property type="match status" value="1"/>
</dbReference>
<dbReference type="GO" id="GO:0006538">
    <property type="term" value="P:L-glutamate catabolic process"/>
    <property type="evidence" value="ECO:0007669"/>
    <property type="project" value="TreeGrafter"/>
</dbReference>
<evidence type="ECO:0000256" key="1">
    <source>
        <dbReference type="ARBA" id="ARBA00006382"/>
    </source>
</evidence>
<sequence>MPDPYINAVAQLDSVKKYIDAPGNLFDQLKTPEHIIRKSISVQMDNGSKKTFVAFRLQHNSARGPYKGGIRFHPQVNEAEMKALSMLMTWKCAVVDIPFGGGKGGIVVDPKSLSEKELERLSRSYMKTFAPYFGAWKDIPAPDVNTNAQIMAWMLDEYIKIQNSKFKIQDDESPYAVLTGKPVELGGSQGREEATGFGGAIVLEQIAKKLKLKRQYTTVAIQGFGNVGYWFAYFADQAGFKVVAASDSKGAIFVPKGMNPELTLAGKKEQGTIAGNYCVGSVCDVKLGKTLAEEDLLQLKVDILVPAALEGSIHKGNAGKVQARTVIEMANAPVTPEADVVLQKKGVLIVPDILSNAGGVTTSYFEWSQNLSGASWKKEVVLQKLREVMETSFDAVWSVSKENNIDLRSAAYVLAVRRVLDAMRLRGTQ</sequence>
<feature type="binding site" evidence="5">
    <location>
        <position position="195"/>
    </location>
    <ligand>
        <name>NAD(+)</name>
        <dbReference type="ChEBI" id="CHEBI:57540"/>
    </ligand>
</feature>
<protein>
    <recommendedName>
        <fullName evidence="3">Glutamate dehydrogenase</fullName>
    </recommendedName>
</protein>
<evidence type="ECO:0000259" key="8">
    <source>
        <dbReference type="SMART" id="SM00839"/>
    </source>
</evidence>
<name>A0A1G1W0I5_9BACT</name>
<dbReference type="PIRSF" id="PIRSF000185">
    <property type="entry name" value="Glu_DH"/>
    <property type="match status" value="1"/>
</dbReference>
<feature type="binding site" evidence="5">
    <location>
        <position position="67"/>
    </location>
    <ligand>
        <name>substrate</name>
    </ligand>
</feature>
<keyword evidence="5" id="KW-0547">Nucleotide-binding</keyword>
<dbReference type="STRING" id="1797593.A3A65_03300"/>
<evidence type="ECO:0000256" key="7">
    <source>
        <dbReference type="RuleBase" id="RU004417"/>
    </source>
</evidence>
<dbReference type="SUPFAM" id="SSF51735">
    <property type="entry name" value="NAD(P)-binding Rossmann-fold domains"/>
    <property type="match status" value="1"/>
</dbReference>
<dbReference type="InterPro" id="IPR006095">
    <property type="entry name" value="Glu/Leu/Phe/Val/Trp_DH"/>
</dbReference>
<dbReference type="PANTHER" id="PTHR11606:SF13">
    <property type="entry name" value="GLUTAMATE DEHYDROGENASE 1, MITOCHONDRIAL"/>
    <property type="match status" value="1"/>
</dbReference>
<evidence type="ECO:0000313" key="9">
    <source>
        <dbReference type="EMBL" id="OGY21094.1"/>
    </source>
</evidence>
<evidence type="ECO:0000256" key="3">
    <source>
        <dbReference type="PIRNR" id="PIRNR000185"/>
    </source>
</evidence>
<feature type="binding site" evidence="5">
    <location>
        <position position="226"/>
    </location>
    <ligand>
        <name>NAD(+)</name>
        <dbReference type="ChEBI" id="CHEBI:57540"/>
    </ligand>
</feature>
<dbReference type="InterPro" id="IPR046346">
    <property type="entry name" value="Aminoacid_DH-like_N_sf"/>
</dbReference>
<accession>A0A1G1W0I5</accession>
<feature type="active site" description="Proton donor" evidence="4">
    <location>
        <position position="103"/>
    </location>
</feature>
<organism evidence="9 10">
    <name type="scientific">Candidatus Chisholmbacteria bacterium RIFCSPLOWO2_01_FULL_49_14</name>
    <dbReference type="NCBI Taxonomy" id="1797593"/>
    <lineage>
        <taxon>Bacteria</taxon>
        <taxon>Candidatus Chisholmiibacteriota</taxon>
    </lineage>
</organism>
<dbReference type="AlphaFoldDB" id="A0A1G1W0I5"/>
<dbReference type="InterPro" id="IPR006097">
    <property type="entry name" value="Glu/Leu/Phe/Val/Trp_DH_dimer"/>
</dbReference>
<dbReference type="InterPro" id="IPR014362">
    <property type="entry name" value="Glu_DH"/>
</dbReference>
<dbReference type="Proteomes" id="UP000176723">
    <property type="component" value="Unassembled WGS sequence"/>
</dbReference>
<dbReference type="PROSITE" id="PS00074">
    <property type="entry name" value="GLFV_DEHYDROGENASE"/>
    <property type="match status" value="1"/>
</dbReference>
<dbReference type="PRINTS" id="PR00082">
    <property type="entry name" value="GLFDHDRGNASE"/>
</dbReference>
<feature type="domain" description="Glutamate/phenylalanine/leucine/valine/L-tryptophan dehydrogenase C-terminal" evidence="8">
    <location>
        <begin position="188"/>
        <end position="427"/>
    </location>
</feature>
<dbReference type="InterPro" id="IPR033524">
    <property type="entry name" value="Glu/Leu/Phe/Val_DH_AS"/>
</dbReference>
<dbReference type="Pfam" id="PF00208">
    <property type="entry name" value="ELFV_dehydrog"/>
    <property type="match status" value="1"/>
</dbReference>
<keyword evidence="2 3" id="KW-0560">Oxidoreductase</keyword>
<evidence type="ECO:0000256" key="6">
    <source>
        <dbReference type="PIRSR" id="PIRSR000185-3"/>
    </source>
</evidence>
<keyword evidence="5" id="KW-0520">NAD</keyword>
<dbReference type="Pfam" id="PF02812">
    <property type="entry name" value="ELFV_dehydrog_N"/>
    <property type="match status" value="1"/>
</dbReference>
<dbReference type="InterPro" id="IPR036291">
    <property type="entry name" value="NAD(P)-bd_dom_sf"/>
</dbReference>
<evidence type="ECO:0000256" key="5">
    <source>
        <dbReference type="PIRSR" id="PIRSR000185-2"/>
    </source>
</evidence>
<gene>
    <name evidence="9" type="ORF">A3A65_03300</name>
</gene>
<feature type="site" description="Important for catalysis" evidence="6">
    <location>
        <position position="143"/>
    </location>
</feature>
<dbReference type="GO" id="GO:0004352">
    <property type="term" value="F:glutamate dehydrogenase (NAD+) activity"/>
    <property type="evidence" value="ECO:0007669"/>
    <property type="project" value="TreeGrafter"/>
</dbReference>
<dbReference type="EMBL" id="MHCL01000016">
    <property type="protein sequence ID" value="OGY21094.1"/>
    <property type="molecule type" value="Genomic_DNA"/>
</dbReference>
<comment type="similarity">
    <text evidence="1 3 7">Belongs to the Glu/Leu/Phe/Val dehydrogenases family.</text>
</comment>
<proteinExistence type="inferred from homology"/>
<feature type="binding site" evidence="5">
    <location>
        <position position="363"/>
    </location>
    <ligand>
        <name>substrate</name>
    </ligand>
</feature>
<comment type="caution">
    <text evidence="9">The sequence shown here is derived from an EMBL/GenBank/DDBJ whole genome shotgun (WGS) entry which is preliminary data.</text>
</comment>
<feature type="binding site" evidence="5">
    <location>
        <position position="91"/>
    </location>
    <ligand>
        <name>substrate</name>
    </ligand>
</feature>
<dbReference type="CDD" id="cd01076">
    <property type="entry name" value="NAD_bind_1_Glu_DH"/>
    <property type="match status" value="1"/>
</dbReference>